<dbReference type="PANTHER" id="PTHR46564:SF1">
    <property type="entry name" value="TRANSPOSASE"/>
    <property type="match status" value="1"/>
</dbReference>
<gene>
    <name evidence="3" type="ORF">GCD22_01081</name>
</gene>
<dbReference type="GO" id="GO:0003676">
    <property type="term" value="F:nucleic acid binding"/>
    <property type="evidence" value="ECO:0007669"/>
    <property type="project" value="InterPro"/>
</dbReference>
<dbReference type="NCBIfam" id="NF033545">
    <property type="entry name" value="transpos_IS630"/>
    <property type="match status" value="1"/>
</dbReference>
<accession>A0A5P9XND2</accession>
<reference evidence="3 4" key="1">
    <citation type="submission" date="2019-10" db="EMBL/GenBank/DDBJ databases">
        <authorList>
            <person name="Wang R."/>
        </authorList>
    </citation>
    <scope>NUCLEOTIDE SEQUENCE [LARGE SCALE GENOMIC DNA]</scope>
    <source>
        <strain evidence="3 4">ATCC 19377</strain>
    </source>
</reference>
<dbReference type="Proteomes" id="UP000363590">
    <property type="component" value="Chromosome"/>
</dbReference>
<evidence type="ECO:0000259" key="2">
    <source>
        <dbReference type="Pfam" id="PF13592"/>
    </source>
</evidence>
<name>A0A5P9XND2_ACITH</name>
<sequence length="318" mass="36015">MVVRLRKQSGMSVKELAKVSGAHPTTIKGWLARAPYRRRKRAGREAPRSAGRGACRKLTLAAEAWIRDQIVKGNPQQIKLPFALWTRPAIRALIRDHFGADLQERLMGKYLKRWGFTPQRPVKRALEQNPEVVRQWLEQDYPRLRAQAAQEGAEIYWGDETAVKEDAHWVRGYAPRGQTPVLAVPARWATLSMISAISPQGKVAFQIVEGSIDAERFITFLTALIQDAPQKTYLVVDNLRVHHAKVVTAWLADKKDRIELAFLPPYAPESNPDEYLNRDFKTALRKGAVSTDKNSIAKMRGRETTLAYVPMSEATELK</sequence>
<evidence type="ECO:0000259" key="1">
    <source>
        <dbReference type="Pfam" id="PF13358"/>
    </source>
</evidence>
<dbReference type="SUPFAM" id="SSF46689">
    <property type="entry name" value="Homeodomain-like"/>
    <property type="match status" value="1"/>
</dbReference>
<dbReference type="Pfam" id="PF13358">
    <property type="entry name" value="DDE_3"/>
    <property type="match status" value="1"/>
</dbReference>
<organism evidence="3 4">
    <name type="scientific">Acidithiobacillus thiooxidans ATCC 19377</name>
    <dbReference type="NCBI Taxonomy" id="637390"/>
    <lineage>
        <taxon>Bacteria</taxon>
        <taxon>Pseudomonadati</taxon>
        <taxon>Pseudomonadota</taxon>
        <taxon>Acidithiobacillia</taxon>
        <taxon>Acidithiobacillales</taxon>
        <taxon>Acidithiobacillaceae</taxon>
        <taxon>Acidithiobacillus</taxon>
    </lineage>
</organism>
<dbReference type="InterPro" id="IPR038717">
    <property type="entry name" value="Tc1-like_DDE_dom"/>
</dbReference>
<dbReference type="KEGG" id="atx:GCD22_01081"/>
<dbReference type="AlphaFoldDB" id="A0A5P9XND2"/>
<dbReference type="InterPro" id="IPR009057">
    <property type="entry name" value="Homeodomain-like_sf"/>
</dbReference>
<feature type="domain" description="Tc1-like transposase DDE" evidence="1">
    <location>
        <begin position="155"/>
        <end position="291"/>
    </location>
</feature>
<evidence type="ECO:0000313" key="3">
    <source>
        <dbReference type="EMBL" id="QFX95495.1"/>
    </source>
</evidence>
<dbReference type="Gene3D" id="3.30.420.10">
    <property type="entry name" value="Ribonuclease H-like superfamily/Ribonuclease H"/>
    <property type="match status" value="1"/>
</dbReference>
<protein>
    <submittedName>
        <fullName evidence="3">IS630 family transposase</fullName>
    </submittedName>
</protein>
<dbReference type="Pfam" id="PF13592">
    <property type="entry name" value="HTH_33"/>
    <property type="match status" value="1"/>
</dbReference>
<evidence type="ECO:0000313" key="4">
    <source>
        <dbReference type="Proteomes" id="UP000363590"/>
    </source>
</evidence>
<dbReference type="InterPro" id="IPR036397">
    <property type="entry name" value="RNaseH_sf"/>
</dbReference>
<dbReference type="PANTHER" id="PTHR46564">
    <property type="entry name" value="TRANSPOSASE"/>
    <property type="match status" value="1"/>
</dbReference>
<dbReference type="InterPro" id="IPR025959">
    <property type="entry name" value="Winged_HTH_dom"/>
</dbReference>
<proteinExistence type="predicted"/>
<feature type="domain" description="Winged helix-turn helix" evidence="2">
    <location>
        <begin position="82"/>
        <end position="139"/>
    </location>
</feature>
<dbReference type="InterPro" id="IPR047655">
    <property type="entry name" value="Transpos_IS630-like"/>
</dbReference>
<dbReference type="EMBL" id="CP045571">
    <property type="protein sequence ID" value="QFX95495.1"/>
    <property type="molecule type" value="Genomic_DNA"/>
</dbReference>